<evidence type="ECO:0000259" key="1">
    <source>
        <dbReference type="PROSITE" id="PS50802"/>
    </source>
</evidence>
<organism evidence="2">
    <name type="scientific">Chromera velia CCMP2878</name>
    <dbReference type="NCBI Taxonomy" id="1169474"/>
    <lineage>
        <taxon>Eukaryota</taxon>
        <taxon>Sar</taxon>
        <taxon>Alveolata</taxon>
        <taxon>Colpodellida</taxon>
        <taxon>Chromeraceae</taxon>
        <taxon>Chromera</taxon>
    </lineage>
</organism>
<reference evidence="2" key="1">
    <citation type="submission" date="2014-11" db="EMBL/GenBank/DDBJ databases">
        <authorList>
            <person name="Otto D Thomas"/>
            <person name="Naeem Raeece"/>
        </authorList>
    </citation>
    <scope>NUCLEOTIDE SEQUENCE</scope>
</reference>
<proteinExistence type="predicted"/>
<feature type="domain" description="OTU" evidence="1">
    <location>
        <begin position="14"/>
        <end position="77"/>
    </location>
</feature>
<accession>A0A0G4FNK6</accession>
<protein>
    <recommendedName>
        <fullName evidence="1">OTU domain-containing protein</fullName>
    </recommendedName>
</protein>
<sequence length="77" mass="8964">MKFLRARYDFRIRLRLKNAQGDGNCLYYCFAFQFPEGTAQMYRALVVNSIRTRGVRELPKLAPAFEQAVEAIAQEMN</sequence>
<dbReference type="EMBL" id="CDMZ01000478">
    <property type="protein sequence ID" value="CEM15162.1"/>
    <property type="molecule type" value="Genomic_DNA"/>
</dbReference>
<dbReference type="PROSITE" id="PS50802">
    <property type="entry name" value="OTU"/>
    <property type="match status" value="1"/>
</dbReference>
<dbReference type="AlphaFoldDB" id="A0A0G4FNK6"/>
<dbReference type="Gene3D" id="3.90.70.80">
    <property type="match status" value="1"/>
</dbReference>
<dbReference type="InterPro" id="IPR003323">
    <property type="entry name" value="OTU_dom"/>
</dbReference>
<gene>
    <name evidence="2" type="ORF">Cvel_17738</name>
</gene>
<dbReference type="VEuPathDB" id="CryptoDB:Cvel_17738"/>
<name>A0A0G4FNK6_9ALVE</name>
<evidence type="ECO:0000313" key="2">
    <source>
        <dbReference type="EMBL" id="CEM15162.1"/>
    </source>
</evidence>